<dbReference type="PROSITE" id="PS50878">
    <property type="entry name" value="RT_POL"/>
    <property type="match status" value="1"/>
</dbReference>
<sequence>MGTAISVQAIRYKKGRKFQDKFYAQTNEAPMGSSLSLVLAELFMEHFEEIAFDGDANPLKPAFFKRYVDDCFAIVETEKIKMTMEKEENNRLPFLDVLVLREGRRLNTKKFREHMAAVTRYKNAERRLNGTQTRR</sequence>
<dbReference type="InterPro" id="IPR000477">
    <property type="entry name" value="RT_dom"/>
</dbReference>
<protein>
    <submittedName>
        <fullName evidence="3">Reverse transcriptase domain-containing protein</fullName>
    </submittedName>
</protein>
<dbReference type="PANTHER" id="PTHR21301:SF10">
    <property type="entry name" value="REVERSE TRANSCRIPTASE DOMAIN-CONTAINING PROTEIN"/>
    <property type="match status" value="1"/>
</dbReference>
<keyword evidence="2" id="KW-1185">Reference proteome</keyword>
<evidence type="ECO:0000313" key="2">
    <source>
        <dbReference type="Proteomes" id="UP000046395"/>
    </source>
</evidence>
<dbReference type="PANTHER" id="PTHR21301">
    <property type="entry name" value="REVERSE TRANSCRIPTASE"/>
    <property type="match status" value="1"/>
</dbReference>
<name>A0A5S6QBB7_TRIMR</name>
<evidence type="ECO:0000259" key="1">
    <source>
        <dbReference type="PROSITE" id="PS50878"/>
    </source>
</evidence>
<dbReference type="Proteomes" id="UP000046395">
    <property type="component" value="Unassembled WGS sequence"/>
</dbReference>
<feature type="domain" description="Reverse transcriptase" evidence="1">
    <location>
        <begin position="1"/>
        <end position="133"/>
    </location>
</feature>
<reference evidence="3" key="1">
    <citation type="submission" date="2019-12" db="UniProtKB">
        <authorList>
            <consortium name="WormBaseParasite"/>
        </authorList>
    </citation>
    <scope>IDENTIFICATION</scope>
</reference>
<organism evidence="2 3">
    <name type="scientific">Trichuris muris</name>
    <name type="common">Mouse whipworm</name>
    <dbReference type="NCBI Taxonomy" id="70415"/>
    <lineage>
        <taxon>Eukaryota</taxon>
        <taxon>Metazoa</taxon>
        <taxon>Ecdysozoa</taxon>
        <taxon>Nematoda</taxon>
        <taxon>Enoplea</taxon>
        <taxon>Dorylaimia</taxon>
        <taxon>Trichinellida</taxon>
        <taxon>Trichuridae</taxon>
        <taxon>Trichuris</taxon>
    </lineage>
</organism>
<evidence type="ECO:0000313" key="3">
    <source>
        <dbReference type="WBParaSite" id="TMUE_1000004504.1"/>
    </source>
</evidence>
<dbReference type="WBParaSite" id="TMUE_1000004504.1">
    <property type="protein sequence ID" value="TMUE_1000004504.1"/>
    <property type="gene ID" value="WBGene00290878"/>
</dbReference>
<accession>A0A5S6QBB7</accession>
<proteinExistence type="predicted"/>
<dbReference type="AlphaFoldDB" id="A0A5S6QBB7"/>